<gene>
    <name evidence="2" type="ORF">ISP06_03750</name>
</gene>
<feature type="coiled-coil region" evidence="1">
    <location>
        <begin position="45"/>
        <end position="72"/>
    </location>
</feature>
<accession>A0A843ASN4</accession>
<keyword evidence="1" id="KW-0175">Coiled coil</keyword>
<comment type="caution">
    <text evidence="2">The sequence shown here is derived from an EMBL/GenBank/DDBJ whole genome shotgun (WGS) entry which is preliminary data.</text>
</comment>
<dbReference type="EMBL" id="JADIIL010000014">
    <property type="protein sequence ID" value="MBF4474573.1"/>
    <property type="molecule type" value="Genomic_DNA"/>
</dbReference>
<evidence type="ECO:0000256" key="1">
    <source>
        <dbReference type="SAM" id="Coils"/>
    </source>
</evidence>
<organism evidence="2 3">
    <name type="scientific">Methanobacterium formicicum</name>
    <dbReference type="NCBI Taxonomy" id="2162"/>
    <lineage>
        <taxon>Archaea</taxon>
        <taxon>Methanobacteriati</taxon>
        <taxon>Methanobacteriota</taxon>
        <taxon>Methanomada group</taxon>
        <taxon>Methanobacteria</taxon>
        <taxon>Methanobacteriales</taxon>
        <taxon>Methanobacteriaceae</taxon>
        <taxon>Methanobacterium</taxon>
    </lineage>
</organism>
<reference evidence="2" key="1">
    <citation type="submission" date="2020-10" db="EMBL/GenBank/DDBJ databases">
        <title>Dehalococcoides mccartyi of a TCE/Cr reducing biochatode.</title>
        <authorList>
            <person name="Matturro B."/>
        </authorList>
    </citation>
    <scope>NUCLEOTIDE SEQUENCE</scope>
    <source>
        <strain evidence="2">Bin2</strain>
    </source>
</reference>
<dbReference type="Proteomes" id="UP000606900">
    <property type="component" value="Unassembled WGS sequence"/>
</dbReference>
<dbReference type="AlphaFoldDB" id="A0A843ASN4"/>
<sequence length="125" mass="14757">MARNKIVTSVSLTPEVFKMGRDEGYNFSELLEEAIIDRNDPQKEIAFLQGQIQYHQDKIHELNQKIEIVKKAENKIKEFIVMEAIEHYLPDYRLTGVLRDSVERRLCEKLKLTPEELVEVFDEHL</sequence>
<name>A0A843ASN4_METFO</name>
<evidence type="ECO:0008006" key="4">
    <source>
        <dbReference type="Google" id="ProtNLM"/>
    </source>
</evidence>
<evidence type="ECO:0000313" key="2">
    <source>
        <dbReference type="EMBL" id="MBF4474573.1"/>
    </source>
</evidence>
<evidence type="ECO:0000313" key="3">
    <source>
        <dbReference type="Proteomes" id="UP000606900"/>
    </source>
</evidence>
<protein>
    <recommendedName>
        <fullName evidence="4">CopG family transcriptional regulator</fullName>
    </recommendedName>
</protein>
<proteinExistence type="predicted"/>
<dbReference type="RefSeq" id="WP_276698614.1">
    <property type="nucleotide sequence ID" value="NZ_JADIIL010000014.1"/>
</dbReference>